<evidence type="ECO:0000313" key="2">
    <source>
        <dbReference type="Proteomes" id="UP000887566"/>
    </source>
</evidence>
<protein>
    <submittedName>
        <fullName evidence="3">Uncharacterized protein</fullName>
    </submittedName>
</protein>
<proteinExistence type="predicted"/>
<dbReference type="WBParaSite" id="PSAMB.scaffold15019size1704.g36340.t1">
    <property type="protein sequence ID" value="PSAMB.scaffold15019size1704.g36340.t1"/>
    <property type="gene ID" value="PSAMB.scaffold15019size1704.g36340"/>
</dbReference>
<sequence length="27" mass="2979">MRSFFLALVVIGAVGATQYRGERPPEL</sequence>
<evidence type="ECO:0000256" key="1">
    <source>
        <dbReference type="SAM" id="SignalP"/>
    </source>
</evidence>
<feature type="signal peptide" evidence="1">
    <location>
        <begin position="1"/>
        <end position="16"/>
    </location>
</feature>
<keyword evidence="1" id="KW-0732">Signal</keyword>
<dbReference type="Proteomes" id="UP000887566">
    <property type="component" value="Unplaced"/>
</dbReference>
<accession>A0A914V4B4</accession>
<reference evidence="3" key="1">
    <citation type="submission" date="2022-11" db="UniProtKB">
        <authorList>
            <consortium name="WormBaseParasite"/>
        </authorList>
    </citation>
    <scope>IDENTIFICATION</scope>
</reference>
<organism evidence="2 3">
    <name type="scientific">Plectus sambesii</name>
    <dbReference type="NCBI Taxonomy" id="2011161"/>
    <lineage>
        <taxon>Eukaryota</taxon>
        <taxon>Metazoa</taxon>
        <taxon>Ecdysozoa</taxon>
        <taxon>Nematoda</taxon>
        <taxon>Chromadorea</taxon>
        <taxon>Plectida</taxon>
        <taxon>Plectina</taxon>
        <taxon>Plectoidea</taxon>
        <taxon>Plectidae</taxon>
        <taxon>Plectus</taxon>
    </lineage>
</organism>
<feature type="chain" id="PRO_5037183833" evidence="1">
    <location>
        <begin position="17"/>
        <end position="27"/>
    </location>
</feature>
<keyword evidence="2" id="KW-1185">Reference proteome</keyword>
<evidence type="ECO:0000313" key="3">
    <source>
        <dbReference type="WBParaSite" id="PSAMB.scaffold15019size1704.g36340.t1"/>
    </source>
</evidence>
<name>A0A914V4B4_9BILA</name>
<dbReference type="AlphaFoldDB" id="A0A914V4B4"/>